<gene>
    <name evidence="1" type="ORF">FPE_LOCUS26120</name>
</gene>
<name>A0AAD2E8Q0_9LAMI</name>
<protein>
    <submittedName>
        <fullName evidence="1">Uncharacterized protein</fullName>
    </submittedName>
</protein>
<reference evidence="1" key="1">
    <citation type="submission" date="2023-05" db="EMBL/GenBank/DDBJ databases">
        <authorList>
            <person name="Huff M."/>
        </authorList>
    </citation>
    <scope>NUCLEOTIDE SEQUENCE</scope>
</reference>
<dbReference type="Proteomes" id="UP000834106">
    <property type="component" value="Chromosome 16"/>
</dbReference>
<evidence type="ECO:0000313" key="1">
    <source>
        <dbReference type="EMBL" id="CAI9778690.1"/>
    </source>
</evidence>
<organism evidence="1 2">
    <name type="scientific">Fraxinus pennsylvanica</name>
    <dbReference type="NCBI Taxonomy" id="56036"/>
    <lineage>
        <taxon>Eukaryota</taxon>
        <taxon>Viridiplantae</taxon>
        <taxon>Streptophyta</taxon>
        <taxon>Embryophyta</taxon>
        <taxon>Tracheophyta</taxon>
        <taxon>Spermatophyta</taxon>
        <taxon>Magnoliopsida</taxon>
        <taxon>eudicotyledons</taxon>
        <taxon>Gunneridae</taxon>
        <taxon>Pentapetalae</taxon>
        <taxon>asterids</taxon>
        <taxon>lamiids</taxon>
        <taxon>Lamiales</taxon>
        <taxon>Oleaceae</taxon>
        <taxon>Oleeae</taxon>
        <taxon>Fraxinus</taxon>
    </lineage>
</organism>
<proteinExistence type="predicted"/>
<accession>A0AAD2E8Q0</accession>
<dbReference type="EMBL" id="OU503051">
    <property type="protein sequence ID" value="CAI9778690.1"/>
    <property type="molecule type" value="Genomic_DNA"/>
</dbReference>
<evidence type="ECO:0000313" key="2">
    <source>
        <dbReference type="Proteomes" id="UP000834106"/>
    </source>
</evidence>
<dbReference type="AlphaFoldDB" id="A0AAD2E8Q0"/>
<sequence length="150" mass="16554">MVVFLLKFIFFIVNTISNLILRLIFSTTAHVLVQLIQAFKVPGECTQNALEQVRNVVRGCLEYIVDLAIDVTTSFISFLFDLLKEGISSSSVATVSAVTELMENTKTSLDGLLKEVPEILEAFTEMVTTIVTDLLNNCNDAIGYVTENIA</sequence>
<keyword evidence="2" id="KW-1185">Reference proteome</keyword>